<evidence type="ECO:0000256" key="1">
    <source>
        <dbReference type="SAM" id="MobiDB-lite"/>
    </source>
</evidence>
<feature type="compositionally biased region" description="Polar residues" evidence="1">
    <location>
        <begin position="1"/>
        <end position="19"/>
    </location>
</feature>
<gene>
    <name evidence="2" type="ORF">EVAR_94605_1</name>
</gene>
<dbReference type="AlphaFoldDB" id="A0A4C1UTK8"/>
<evidence type="ECO:0000313" key="3">
    <source>
        <dbReference type="Proteomes" id="UP000299102"/>
    </source>
</evidence>
<sequence length="85" mass="9374">MRNVTTDGSMAIYRSTNSELDSDLGRDERRMRVGENCRTTTLRVTTVFDVCKHFSHGSTLNCDSGANLDFGADQYTNNPPTAPLA</sequence>
<reference evidence="2 3" key="1">
    <citation type="journal article" date="2019" name="Commun. Biol.">
        <title>The bagworm genome reveals a unique fibroin gene that provides high tensile strength.</title>
        <authorList>
            <person name="Kono N."/>
            <person name="Nakamura H."/>
            <person name="Ohtoshi R."/>
            <person name="Tomita M."/>
            <person name="Numata K."/>
            <person name="Arakawa K."/>
        </authorList>
    </citation>
    <scope>NUCLEOTIDE SEQUENCE [LARGE SCALE GENOMIC DNA]</scope>
</reference>
<proteinExistence type="predicted"/>
<accession>A0A4C1UTK8</accession>
<feature type="region of interest" description="Disordered" evidence="1">
    <location>
        <begin position="1"/>
        <end position="27"/>
    </location>
</feature>
<evidence type="ECO:0000313" key="2">
    <source>
        <dbReference type="EMBL" id="GBP29765.1"/>
    </source>
</evidence>
<comment type="caution">
    <text evidence="2">The sequence shown here is derived from an EMBL/GenBank/DDBJ whole genome shotgun (WGS) entry which is preliminary data.</text>
</comment>
<name>A0A4C1UTK8_EUMVA</name>
<keyword evidence="3" id="KW-1185">Reference proteome</keyword>
<dbReference type="Proteomes" id="UP000299102">
    <property type="component" value="Unassembled WGS sequence"/>
</dbReference>
<organism evidence="2 3">
    <name type="scientific">Eumeta variegata</name>
    <name type="common">Bagworm moth</name>
    <name type="synonym">Eumeta japonica</name>
    <dbReference type="NCBI Taxonomy" id="151549"/>
    <lineage>
        <taxon>Eukaryota</taxon>
        <taxon>Metazoa</taxon>
        <taxon>Ecdysozoa</taxon>
        <taxon>Arthropoda</taxon>
        <taxon>Hexapoda</taxon>
        <taxon>Insecta</taxon>
        <taxon>Pterygota</taxon>
        <taxon>Neoptera</taxon>
        <taxon>Endopterygota</taxon>
        <taxon>Lepidoptera</taxon>
        <taxon>Glossata</taxon>
        <taxon>Ditrysia</taxon>
        <taxon>Tineoidea</taxon>
        <taxon>Psychidae</taxon>
        <taxon>Oiketicinae</taxon>
        <taxon>Eumeta</taxon>
    </lineage>
</organism>
<dbReference type="EMBL" id="BGZK01000224">
    <property type="protein sequence ID" value="GBP29765.1"/>
    <property type="molecule type" value="Genomic_DNA"/>
</dbReference>
<protein>
    <submittedName>
        <fullName evidence="2">Uncharacterized protein</fullName>
    </submittedName>
</protein>